<evidence type="ECO:0000256" key="3">
    <source>
        <dbReference type="PROSITE-ProRule" id="PRU10099"/>
    </source>
</evidence>
<feature type="active site" description="O-isoaspartyl threonine intermediate" evidence="2">
    <location>
        <position position="46"/>
    </location>
</feature>
<dbReference type="InterPro" id="IPR006034">
    <property type="entry name" value="Asparaginase/glutaminase-like"/>
</dbReference>
<sequence length="371" mass="39712">MQPFLLSLWALVDLVGLHTHFPRDAKELRHAQVTLPNITIIATGGTIAGAANSSTRTTDYEAGALHVNTITQDVNGTWENDARVYDEQLMNVDSLDINSSLAISISQRVNEVANDPHRQGIVVLLGTHLMSEIATLLALTVTSHKPIVITGAILPNTAPSADGPGHIVAAVKTAAATGWSSEGREVVIVMQDKIMAPWGTKKENNRFLPGPRSLLGHILNFEPFFRWGPGLCAPMKFNISGMPPGVPLPVVEFVTAHQDSSAYQVEAVIAGGAKGIVLVGYGDGYWPATSAQQLKKLADESDVVMVFAAEGQLEYVANARVGAGIPGGDWNPRQLRILLQLLIWKGADKEEIRRAVLKSPGPCPSHGIQGN</sequence>
<evidence type="ECO:0000256" key="1">
    <source>
        <dbReference type="ARBA" id="ARBA00012920"/>
    </source>
</evidence>
<comment type="caution">
    <text evidence="7">The sequence shown here is derived from an EMBL/GenBank/DDBJ whole genome shotgun (WGS) entry which is preliminary data.</text>
</comment>
<evidence type="ECO:0000259" key="6">
    <source>
        <dbReference type="Pfam" id="PF17763"/>
    </source>
</evidence>
<dbReference type="GO" id="GO:0006528">
    <property type="term" value="P:asparagine metabolic process"/>
    <property type="evidence" value="ECO:0007669"/>
    <property type="project" value="UniProtKB-ARBA"/>
</dbReference>
<dbReference type="SMART" id="SM00870">
    <property type="entry name" value="Asparaginase"/>
    <property type="match status" value="1"/>
</dbReference>
<evidence type="ECO:0000313" key="7">
    <source>
        <dbReference type="EMBL" id="RSL47974.1"/>
    </source>
</evidence>
<feature type="chain" id="PRO_5019184654" description="asparaginase" evidence="4">
    <location>
        <begin position="20"/>
        <end position="371"/>
    </location>
</feature>
<dbReference type="Gene3D" id="3.40.50.40">
    <property type="match status" value="1"/>
</dbReference>
<name>A0A428P4K1_9HYPO</name>
<dbReference type="InterPro" id="IPR037152">
    <property type="entry name" value="L-asparaginase_N_sf"/>
</dbReference>
<reference evidence="7 8" key="1">
    <citation type="submission" date="2017-06" db="EMBL/GenBank/DDBJ databases">
        <title>Comparative genomic analysis of Ambrosia Fusariam Clade fungi.</title>
        <authorList>
            <person name="Stajich J.E."/>
            <person name="Carrillo J."/>
            <person name="Kijimoto T."/>
            <person name="Eskalen A."/>
            <person name="O'Donnell K."/>
            <person name="Kasson M."/>
        </authorList>
    </citation>
    <scope>NUCLEOTIDE SEQUENCE [LARGE SCALE GENOMIC DNA]</scope>
    <source>
        <strain evidence="7 8">NRRL62584</strain>
    </source>
</reference>
<dbReference type="EC" id="3.5.1.1" evidence="1"/>
<dbReference type="PIRSF" id="PIRSF500176">
    <property type="entry name" value="L_ASNase"/>
    <property type="match status" value="1"/>
</dbReference>
<feature type="domain" description="Asparaginase/glutaminase C-terminal" evidence="6">
    <location>
        <begin position="251"/>
        <end position="355"/>
    </location>
</feature>
<dbReference type="InterPro" id="IPR020827">
    <property type="entry name" value="Asparaginase/glutaminase_AS1"/>
</dbReference>
<dbReference type="PANTHER" id="PTHR11707:SF28">
    <property type="entry name" value="60 KDA LYSOPHOSPHOLIPASE"/>
    <property type="match status" value="1"/>
</dbReference>
<evidence type="ECO:0000256" key="4">
    <source>
        <dbReference type="SAM" id="SignalP"/>
    </source>
</evidence>
<dbReference type="STRING" id="1325734.A0A428P4K1"/>
<protein>
    <recommendedName>
        <fullName evidence="1">asparaginase</fullName>
        <ecNumber evidence="1">3.5.1.1</ecNumber>
    </recommendedName>
</protein>
<gene>
    <name evidence="7" type="ORF">CEP54_013140</name>
</gene>
<dbReference type="SUPFAM" id="SSF53774">
    <property type="entry name" value="Glutaminase/Asparaginase"/>
    <property type="match status" value="1"/>
</dbReference>
<evidence type="ECO:0000256" key="2">
    <source>
        <dbReference type="PIRSR" id="PIRSR001220-1"/>
    </source>
</evidence>
<dbReference type="Gene3D" id="3.40.50.1170">
    <property type="entry name" value="L-asparaginase, N-terminal domain"/>
    <property type="match status" value="1"/>
</dbReference>
<dbReference type="Pfam" id="PF00710">
    <property type="entry name" value="Asparaginase"/>
    <property type="match status" value="1"/>
</dbReference>
<keyword evidence="4" id="KW-0732">Signal</keyword>
<accession>A0A428P4K1</accession>
<dbReference type="PROSITE" id="PS00144">
    <property type="entry name" value="ASN_GLN_ASE_1"/>
    <property type="match status" value="1"/>
</dbReference>
<dbReference type="OrthoDB" id="5091939at2759"/>
<dbReference type="PROSITE" id="PS51732">
    <property type="entry name" value="ASN_GLN_ASE_3"/>
    <property type="match status" value="1"/>
</dbReference>
<evidence type="ECO:0000259" key="5">
    <source>
        <dbReference type="Pfam" id="PF00710"/>
    </source>
</evidence>
<evidence type="ECO:0000313" key="8">
    <source>
        <dbReference type="Proteomes" id="UP000288168"/>
    </source>
</evidence>
<dbReference type="InterPro" id="IPR040919">
    <property type="entry name" value="Asparaginase_C"/>
</dbReference>
<feature type="active site" evidence="3">
    <location>
        <position position="46"/>
    </location>
</feature>
<dbReference type="GO" id="GO:0004067">
    <property type="term" value="F:asparaginase activity"/>
    <property type="evidence" value="ECO:0007669"/>
    <property type="project" value="UniProtKB-UniRule"/>
</dbReference>
<dbReference type="InterPro" id="IPR027473">
    <property type="entry name" value="L-asparaginase_C"/>
</dbReference>
<dbReference type="Proteomes" id="UP000288168">
    <property type="component" value="Unassembled WGS sequence"/>
</dbReference>
<feature type="signal peptide" evidence="4">
    <location>
        <begin position="1"/>
        <end position="19"/>
    </location>
</feature>
<dbReference type="PRINTS" id="PR00139">
    <property type="entry name" value="ASNGLNASE"/>
</dbReference>
<keyword evidence="8" id="KW-1185">Reference proteome</keyword>
<dbReference type="Pfam" id="PF17763">
    <property type="entry name" value="Asparaginase_C"/>
    <property type="match status" value="1"/>
</dbReference>
<proteinExistence type="predicted"/>
<organism evidence="7 8">
    <name type="scientific">Fusarium duplospermum</name>
    <dbReference type="NCBI Taxonomy" id="1325734"/>
    <lineage>
        <taxon>Eukaryota</taxon>
        <taxon>Fungi</taxon>
        <taxon>Dikarya</taxon>
        <taxon>Ascomycota</taxon>
        <taxon>Pezizomycotina</taxon>
        <taxon>Sordariomycetes</taxon>
        <taxon>Hypocreomycetidae</taxon>
        <taxon>Hypocreales</taxon>
        <taxon>Nectriaceae</taxon>
        <taxon>Fusarium</taxon>
        <taxon>Fusarium solani species complex</taxon>
    </lineage>
</organism>
<dbReference type="PIRSF" id="PIRSF001220">
    <property type="entry name" value="L-ASNase_gatD"/>
    <property type="match status" value="1"/>
</dbReference>
<feature type="domain" description="L-asparaginase N-terminal" evidence="5">
    <location>
        <begin position="37"/>
        <end position="204"/>
    </location>
</feature>
<dbReference type="EMBL" id="NKCI01000206">
    <property type="protein sequence ID" value="RSL47974.1"/>
    <property type="molecule type" value="Genomic_DNA"/>
</dbReference>
<dbReference type="InterPro" id="IPR036152">
    <property type="entry name" value="Asp/glu_Ase-like_sf"/>
</dbReference>
<dbReference type="PANTHER" id="PTHR11707">
    <property type="entry name" value="L-ASPARAGINASE"/>
    <property type="match status" value="1"/>
</dbReference>
<dbReference type="AlphaFoldDB" id="A0A428P4K1"/>
<dbReference type="InterPro" id="IPR027474">
    <property type="entry name" value="L-asparaginase_N"/>
</dbReference>